<dbReference type="Proteomes" id="UP001172101">
    <property type="component" value="Unassembled WGS sequence"/>
</dbReference>
<feature type="compositionally biased region" description="Polar residues" evidence="1">
    <location>
        <begin position="50"/>
        <end position="70"/>
    </location>
</feature>
<organism evidence="3 4">
    <name type="scientific">Lasiosphaeria miniovina</name>
    <dbReference type="NCBI Taxonomy" id="1954250"/>
    <lineage>
        <taxon>Eukaryota</taxon>
        <taxon>Fungi</taxon>
        <taxon>Dikarya</taxon>
        <taxon>Ascomycota</taxon>
        <taxon>Pezizomycotina</taxon>
        <taxon>Sordariomycetes</taxon>
        <taxon>Sordariomycetidae</taxon>
        <taxon>Sordariales</taxon>
        <taxon>Lasiosphaeriaceae</taxon>
        <taxon>Lasiosphaeria</taxon>
    </lineage>
</organism>
<feature type="compositionally biased region" description="Polar residues" evidence="1">
    <location>
        <begin position="1"/>
        <end position="16"/>
    </location>
</feature>
<comment type="caution">
    <text evidence="3">The sequence shown here is derived from an EMBL/GenBank/DDBJ whole genome shotgun (WGS) entry which is preliminary data.</text>
</comment>
<reference evidence="3" key="1">
    <citation type="submission" date="2023-06" db="EMBL/GenBank/DDBJ databases">
        <title>Genome-scale phylogeny and comparative genomics of the fungal order Sordariales.</title>
        <authorList>
            <consortium name="Lawrence Berkeley National Laboratory"/>
            <person name="Hensen N."/>
            <person name="Bonometti L."/>
            <person name="Westerberg I."/>
            <person name="Brannstrom I.O."/>
            <person name="Guillou S."/>
            <person name="Cros-Aarteil S."/>
            <person name="Calhoun S."/>
            <person name="Haridas S."/>
            <person name="Kuo A."/>
            <person name="Mondo S."/>
            <person name="Pangilinan J."/>
            <person name="Riley R."/>
            <person name="LaButti K."/>
            <person name="Andreopoulos B."/>
            <person name="Lipzen A."/>
            <person name="Chen C."/>
            <person name="Yanf M."/>
            <person name="Daum C."/>
            <person name="Ng V."/>
            <person name="Clum A."/>
            <person name="Steindorff A."/>
            <person name="Ohm R."/>
            <person name="Martin F."/>
            <person name="Silar P."/>
            <person name="Natvig D."/>
            <person name="Lalanne C."/>
            <person name="Gautier V."/>
            <person name="Ament-velasquez S.L."/>
            <person name="Kruys A."/>
            <person name="Hutchinson M.I."/>
            <person name="Powell A.J."/>
            <person name="Barry K."/>
            <person name="Miller A.N."/>
            <person name="Grigoriev I.V."/>
            <person name="Debuchy R."/>
            <person name="Gladieux P."/>
            <person name="Thoren M.H."/>
            <person name="Johannesson H."/>
        </authorList>
    </citation>
    <scope>NUCLEOTIDE SEQUENCE</scope>
    <source>
        <strain evidence="3">SMH2392-1A</strain>
    </source>
</reference>
<accession>A0AA40AV75</accession>
<proteinExistence type="predicted"/>
<dbReference type="AlphaFoldDB" id="A0AA40AV75"/>
<feature type="region of interest" description="Disordered" evidence="1">
    <location>
        <begin position="851"/>
        <end position="896"/>
    </location>
</feature>
<keyword evidence="4" id="KW-1185">Reference proteome</keyword>
<feature type="compositionally biased region" description="Polar residues" evidence="1">
    <location>
        <begin position="80"/>
        <end position="99"/>
    </location>
</feature>
<name>A0AA40AV75_9PEZI</name>
<feature type="transmembrane region" description="Helical" evidence="2">
    <location>
        <begin position="508"/>
        <end position="530"/>
    </location>
</feature>
<feature type="compositionally biased region" description="Basic and acidic residues" evidence="1">
    <location>
        <begin position="875"/>
        <end position="890"/>
    </location>
</feature>
<dbReference type="EMBL" id="JAUIRO010000003">
    <property type="protein sequence ID" value="KAK0722581.1"/>
    <property type="molecule type" value="Genomic_DNA"/>
</dbReference>
<evidence type="ECO:0000256" key="2">
    <source>
        <dbReference type="SAM" id="Phobius"/>
    </source>
</evidence>
<protein>
    <submittedName>
        <fullName evidence="3">Uncharacterized protein</fullName>
    </submittedName>
</protein>
<dbReference type="GeneID" id="85320676"/>
<feature type="compositionally biased region" description="Polar residues" evidence="1">
    <location>
        <begin position="142"/>
        <end position="164"/>
    </location>
</feature>
<feature type="region of interest" description="Disordered" evidence="1">
    <location>
        <begin position="468"/>
        <end position="487"/>
    </location>
</feature>
<gene>
    <name evidence="3" type="ORF">B0T26DRAFT_642053</name>
</gene>
<evidence type="ECO:0000256" key="1">
    <source>
        <dbReference type="SAM" id="MobiDB-lite"/>
    </source>
</evidence>
<sequence length="896" mass="98756">MELQTQSAPPTSQTNEAPGSTPPSPQTPTSASVPALRFPKPQGNKYLANWVSNSSPDIKQPPNMSDTGNLADSAYEIINGTDSESQSQDDQLTESTGSLEVSRPEDVQSLDGSENHYDTDSDTDEDSDHSSHASSIRYADQSLENPSTQLPANSLRFTSPSASEQFPHVSRSIEFQEGDEDRLAAMDKISVKHTTHEFTAEVSATIAEQLGMLEAPRRLVATIRQTMSQAYLSTNDPLRVLYIGRAEAQRGIVLKVSSAIWTSPKNDAKDEDHFSRHREGVYNIVPISSFGPTPELDLMEASHYQIKVEHCTSASVLEYPKQSSPERSVYSITVEHDNIYYSHNSRNGLVVQPRWALPHIAIFYCSDDADEQEEKTRDAVWMFLRRHNIPSIFITESEAFGKLASPRWDELVDEHAVHLCLESRDPERPITPRRLPIDLPSFLNIDARQMNRNFAYLTGLSDSAERVTASPKVEAEPSKSAPGVKKYNRWTSRPSGAQILESMERNKLFFALAIPLLMAFIIPLFAGLFLNSLSLGTSSPISTSLASGILDTPQATPPARLTTTARAATTSTTTVVINVTSTKTIQLSHARPSASTLASALSFAGFLSDKPSEKLSGPAVEPEEKKTVCSVRISGQNEILVTIPSGNKAGWLAKGAIDIDVFRGDKPVKTKLSSVDEGIVVELKPADAYGVLNVSVITTRKPKINETFGVNFGKPVVAEVIEASLHILQDLAKMVSTTADETVHLVDEVYVPAAAGLAKLRGDTTSALKHGLKAAQSHYSETVSRYIKHTKEHISRQLKSVDKIRENSVLQAQIASKLWWLKVQGKTEEYAEYQRSASHFLKMKHAELVRTQRGPEKEAPKESWALFGKRQSRQCKKDAKARQGTKDSRWKKMVKG</sequence>
<keyword evidence="2" id="KW-1133">Transmembrane helix</keyword>
<evidence type="ECO:0000313" key="4">
    <source>
        <dbReference type="Proteomes" id="UP001172101"/>
    </source>
</evidence>
<keyword evidence="2" id="KW-0472">Membrane</keyword>
<keyword evidence="2" id="KW-0812">Transmembrane</keyword>
<evidence type="ECO:0000313" key="3">
    <source>
        <dbReference type="EMBL" id="KAK0722581.1"/>
    </source>
</evidence>
<feature type="region of interest" description="Disordered" evidence="1">
    <location>
        <begin position="1"/>
        <end position="168"/>
    </location>
</feature>
<feature type="compositionally biased region" description="Basic and acidic residues" evidence="1">
    <location>
        <begin position="851"/>
        <end position="861"/>
    </location>
</feature>
<dbReference type="RefSeq" id="XP_060298505.1">
    <property type="nucleotide sequence ID" value="XM_060437406.1"/>
</dbReference>